<name>A0AA96LT88_9BACL</name>
<dbReference type="KEGG" id="proo:MJB10_12660"/>
<gene>
    <name evidence="1" type="ORF">MJB10_12660</name>
</gene>
<dbReference type="AlphaFoldDB" id="A0AA96LT88"/>
<proteinExistence type="predicted"/>
<dbReference type="RefSeq" id="WP_314805334.1">
    <property type="nucleotide sequence ID" value="NZ_CP130319.1"/>
</dbReference>
<organism evidence="1 2">
    <name type="scientific">Paenibacillus roseopurpureus</name>
    <dbReference type="NCBI Taxonomy" id="2918901"/>
    <lineage>
        <taxon>Bacteria</taxon>
        <taxon>Bacillati</taxon>
        <taxon>Bacillota</taxon>
        <taxon>Bacilli</taxon>
        <taxon>Bacillales</taxon>
        <taxon>Paenibacillaceae</taxon>
        <taxon>Paenibacillus</taxon>
    </lineage>
</organism>
<evidence type="ECO:0000313" key="2">
    <source>
        <dbReference type="Proteomes" id="UP001304650"/>
    </source>
</evidence>
<protein>
    <submittedName>
        <fullName evidence="1">Uncharacterized protein</fullName>
    </submittedName>
</protein>
<dbReference type="Proteomes" id="UP001304650">
    <property type="component" value="Chromosome"/>
</dbReference>
<reference evidence="1" key="1">
    <citation type="submission" date="2022-02" db="EMBL/GenBank/DDBJ databases">
        <title>Paenibacillus sp. MBLB1832 Whole Genome Shotgun Sequencing.</title>
        <authorList>
            <person name="Hwang C.Y."/>
            <person name="Cho E.-S."/>
            <person name="Seo M.-J."/>
        </authorList>
    </citation>
    <scope>NUCLEOTIDE SEQUENCE</scope>
    <source>
        <strain evidence="1">MBLB1832</strain>
    </source>
</reference>
<evidence type="ECO:0000313" key="1">
    <source>
        <dbReference type="EMBL" id="WNR46898.1"/>
    </source>
</evidence>
<dbReference type="EMBL" id="CP130319">
    <property type="protein sequence ID" value="WNR46898.1"/>
    <property type="molecule type" value="Genomic_DNA"/>
</dbReference>
<keyword evidence="2" id="KW-1185">Reference proteome</keyword>
<accession>A0AA96LT88</accession>
<sequence length="52" mass="5969">MRSLEYRVKHKVTGEDKTLTASEMNDMMHGDSGEIVVFDTEMEAYILLDDIC</sequence>